<dbReference type="Proteomes" id="UP001595528">
    <property type="component" value="Unassembled WGS sequence"/>
</dbReference>
<sequence>MSLPRLSLLARPGGDRRGDRRRGRGDAAARLRPWIYANEIDMPAAKALGAGTQVTVTDAGGAPLGSGFVTPQSLIAVRLYDAAPDRPFDEALLDQRLGQAIALRQRLGLWPQCRIVHAEADGLPALVVDRIGDTAVVQVNGAGLDGLRDAVVAAVAAQSGAACVILRGDETARHREGLPPLPASIAHGSTGGPVTLQENGVTFHADPMAGQKTGWYHDQRDNRIMAGRLARDLEVLDLYCHSGGFALHAAAGGAAAVIGIDSSAPALELARAAAAANGFGDQVSFHRQEAFQALAALAQDGRRFGMVIADPPPFARSRKDVPTAAKAYRKLARLAADRVQPGGFLFIASCSHAVEPDRFAEEVGRGLQLAGRGGRLLQAAGASADHPVHVALPETAYLKSLLFQLD</sequence>
<evidence type="ECO:0000256" key="6">
    <source>
        <dbReference type="ARBA" id="ARBA00038091"/>
    </source>
</evidence>
<dbReference type="PANTHER" id="PTHR42873:SF1">
    <property type="entry name" value="S-ADENOSYLMETHIONINE-DEPENDENT METHYLTRANSFERASE DOMAIN-CONTAINING PROTEIN"/>
    <property type="match status" value="1"/>
</dbReference>
<accession>A0ABV7L3N8</accession>
<dbReference type="InterPro" id="IPR029063">
    <property type="entry name" value="SAM-dependent_MTases_sf"/>
</dbReference>
<feature type="domain" description="RlmI-like PUA" evidence="9">
    <location>
        <begin position="23"/>
        <end position="80"/>
    </location>
</feature>
<dbReference type="PANTHER" id="PTHR42873">
    <property type="entry name" value="RIBOSOMAL RNA LARGE SUBUNIT METHYLTRANSFERASE"/>
    <property type="match status" value="1"/>
</dbReference>
<proteinExistence type="inferred from homology"/>
<dbReference type="Gene3D" id="2.30.130.10">
    <property type="entry name" value="PUA domain"/>
    <property type="match status" value="1"/>
</dbReference>
<organism evidence="10 11">
    <name type="scientific">Marinibaculum pumilum</name>
    <dbReference type="NCBI Taxonomy" id="1766165"/>
    <lineage>
        <taxon>Bacteria</taxon>
        <taxon>Pseudomonadati</taxon>
        <taxon>Pseudomonadota</taxon>
        <taxon>Alphaproteobacteria</taxon>
        <taxon>Rhodospirillales</taxon>
        <taxon>Rhodospirillaceae</taxon>
        <taxon>Marinibaculum</taxon>
    </lineage>
</organism>
<evidence type="ECO:0000256" key="1">
    <source>
        <dbReference type="ARBA" id="ARBA00004496"/>
    </source>
</evidence>
<evidence type="ECO:0000256" key="3">
    <source>
        <dbReference type="ARBA" id="ARBA00022603"/>
    </source>
</evidence>
<evidence type="ECO:0000256" key="7">
    <source>
        <dbReference type="SAM" id="MobiDB-lite"/>
    </source>
</evidence>
<evidence type="ECO:0000256" key="4">
    <source>
        <dbReference type="ARBA" id="ARBA00022679"/>
    </source>
</evidence>
<evidence type="ECO:0000313" key="10">
    <source>
        <dbReference type="EMBL" id="MFC3229276.1"/>
    </source>
</evidence>
<dbReference type="Gene3D" id="3.30.750.80">
    <property type="entry name" value="RNA methyltransferase domain (HRMD) like"/>
    <property type="match status" value="1"/>
</dbReference>
<feature type="compositionally biased region" description="Basic and acidic residues" evidence="7">
    <location>
        <begin position="13"/>
        <end position="25"/>
    </location>
</feature>
<dbReference type="CDD" id="cd11572">
    <property type="entry name" value="RlmI_M_like"/>
    <property type="match status" value="1"/>
</dbReference>
<dbReference type="Pfam" id="PF10672">
    <property type="entry name" value="Methyltrans_SAM"/>
    <property type="match status" value="1"/>
</dbReference>
<dbReference type="Pfam" id="PF17785">
    <property type="entry name" value="PUA_3"/>
    <property type="match status" value="1"/>
</dbReference>
<dbReference type="SUPFAM" id="SSF88697">
    <property type="entry name" value="PUA domain-like"/>
    <property type="match status" value="1"/>
</dbReference>
<evidence type="ECO:0000256" key="5">
    <source>
        <dbReference type="ARBA" id="ARBA00022691"/>
    </source>
</evidence>
<dbReference type="RefSeq" id="WP_379903321.1">
    <property type="nucleotide sequence ID" value="NZ_JBHRTR010000031.1"/>
</dbReference>
<dbReference type="EMBL" id="JBHRTR010000031">
    <property type="protein sequence ID" value="MFC3229276.1"/>
    <property type="molecule type" value="Genomic_DNA"/>
</dbReference>
<dbReference type="GO" id="GO:0032259">
    <property type="term" value="P:methylation"/>
    <property type="evidence" value="ECO:0007669"/>
    <property type="project" value="UniProtKB-KW"/>
</dbReference>
<comment type="subcellular location">
    <subcellularLocation>
        <location evidence="1">Cytoplasm</location>
    </subcellularLocation>
</comment>
<comment type="caution">
    <text evidence="10">The sequence shown here is derived from an EMBL/GenBank/DDBJ whole genome shotgun (WGS) entry which is preliminary data.</text>
</comment>
<comment type="similarity">
    <text evidence="6">Belongs to the methyltransferase superfamily. RlmI family.</text>
</comment>
<keyword evidence="5" id="KW-0949">S-adenosyl-L-methionine</keyword>
<dbReference type="Gene3D" id="3.40.50.150">
    <property type="entry name" value="Vaccinia Virus protein VP39"/>
    <property type="match status" value="1"/>
</dbReference>
<dbReference type="InterPro" id="IPR041532">
    <property type="entry name" value="RlmI-like_PUA"/>
</dbReference>
<feature type="domain" description="S-adenosylmethionine-dependent methyltransferase" evidence="8">
    <location>
        <begin position="196"/>
        <end position="365"/>
    </location>
</feature>
<dbReference type="InterPro" id="IPR036974">
    <property type="entry name" value="PUA_sf"/>
</dbReference>
<keyword evidence="2" id="KW-0963">Cytoplasm</keyword>
<keyword evidence="4 10" id="KW-0808">Transferase</keyword>
<dbReference type="InterPro" id="IPR019614">
    <property type="entry name" value="SAM-dep_methyl-trfase"/>
</dbReference>
<gene>
    <name evidence="10" type="ORF">ACFOGJ_18660</name>
</gene>
<evidence type="ECO:0000259" key="8">
    <source>
        <dbReference type="Pfam" id="PF10672"/>
    </source>
</evidence>
<dbReference type="InterPro" id="IPR015947">
    <property type="entry name" value="PUA-like_sf"/>
</dbReference>
<feature type="region of interest" description="Disordered" evidence="7">
    <location>
        <begin position="1"/>
        <end position="25"/>
    </location>
</feature>
<dbReference type="GO" id="GO:0008168">
    <property type="term" value="F:methyltransferase activity"/>
    <property type="evidence" value="ECO:0007669"/>
    <property type="project" value="UniProtKB-KW"/>
</dbReference>
<keyword evidence="3 10" id="KW-0489">Methyltransferase</keyword>
<evidence type="ECO:0000259" key="9">
    <source>
        <dbReference type="Pfam" id="PF17785"/>
    </source>
</evidence>
<keyword evidence="11" id="KW-1185">Reference proteome</keyword>
<protein>
    <submittedName>
        <fullName evidence="10">Class I SAM-dependent rRNA methyltransferase</fullName>
        <ecNumber evidence="10">2.1.1.-</ecNumber>
    </submittedName>
</protein>
<dbReference type="SUPFAM" id="SSF53335">
    <property type="entry name" value="S-adenosyl-L-methionine-dependent methyltransferases"/>
    <property type="match status" value="1"/>
</dbReference>
<evidence type="ECO:0000313" key="11">
    <source>
        <dbReference type="Proteomes" id="UP001595528"/>
    </source>
</evidence>
<evidence type="ECO:0000256" key="2">
    <source>
        <dbReference type="ARBA" id="ARBA00022490"/>
    </source>
</evidence>
<name>A0ABV7L3N8_9PROT</name>
<reference evidence="11" key="1">
    <citation type="journal article" date="2019" name="Int. J. Syst. Evol. Microbiol.">
        <title>The Global Catalogue of Microorganisms (GCM) 10K type strain sequencing project: providing services to taxonomists for standard genome sequencing and annotation.</title>
        <authorList>
            <consortium name="The Broad Institute Genomics Platform"/>
            <consortium name="The Broad Institute Genome Sequencing Center for Infectious Disease"/>
            <person name="Wu L."/>
            <person name="Ma J."/>
        </authorList>
    </citation>
    <scope>NUCLEOTIDE SEQUENCE [LARGE SCALE GENOMIC DNA]</scope>
    <source>
        <strain evidence="11">KCTC 42964</strain>
    </source>
</reference>
<dbReference type="EC" id="2.1.1.-" evidence="10"/>